<proteinExistence type="predicted"/>
<dbReference type="Proteomes" id="UP001595748">
    <property type="component" value="Unassembled WGS sequence"/>
</dbReference>
<keyword evidence="3" id="KW-1185">Reference proteome</keyword>
<protein>
    <submittedName>
        <fullName evidence="2">Uncharacterized protein</fullName>
    </submittedName>
</protein>
<evidence type="ECO:0000313" key="2">
    <source>
        <dbReference type="EMBL" id="MFC3859458.1"/>
    </source>
</evidence>
<feature type="compositionally biased region" description="Low complexity" evidence="1">
    <location>
        <begin position="117"/>
        <end position="132"/>
    </location>
</feature>
<dbReference type="EMBL" id="JBHRZF010000011">
    <property type="protein sequence ID" value="MFC3859458.1"/>
    <property type="molecule type" value="Genomic_DNA"/>
</dbReference>
<name>A0ABV8A192_9DEIO</name>
<organism evidence="2 3">
    <name type="scientific">Deinococcus antarcticus</name>
    <dbReference type="NCBI Taxonomy" id="1298767"/>
    <lineage>
        <taxon>Bacteria</taxon>
        <taxon>Thermotogati</taxon>
        <taxon>Deinococcota</taxon>
        <taxon>Deinococci</taxon>
        <taxon>Deinococcales</taxon>
        <taxon>Deinococcaceae</taxon>
        <taxon>Deinococcus</taxon>
    </lineage>
</organism>
<accession>A0ABV8A192</accession>
<dbReference type="RefSeq" id="WP_380075624.1">
    <property type="nucleotide sequence ID" value="NZ_JBHRZF010000011.1"/>
</dbReference>
<comment type="caution">
    <text evidence="2">The sequence shown here is derived from an EMBL/GenBank/DDBJ whole genome shotgun (WGS) entry which is preliminary data.</text>
</comment>
<evidence type="ECO:0000313" key="3">
    <source>
        <dbReference type="Proteomes" id="UP001595748"/>
    </source>
</evidence>
<sequence length="493" mass="53982">MQSVTVIGGFVRDWCVARAPQTKNAVNTGFNGWRQDNKLDVFEKTLTGMSPEAIKSLQTSLEPGRAKMYVELDKAATNPAQECLGIRAYLNGQLNPQKMYPEAYTTALNVRATPTQSTPKPASPATNAPASAGQPGKLGGPLTIGTYNCRRIRTSGGLPPREYSLNIYSNGQWRQVLDGKEVNTSVYKYDSKTGKIDISYDLNIRNAIFESDADEEFAYFMADKSGAAVIYAEDDYGLGITKTTCVYAGPNKLPSPAQVDATKAKAEAAKAAEREKERNRYRTAPNAGLKLSQIATIIHDFSSKYDGLNTNVEETDTLLLNDGTAYLNLRWTPHDLDVKASRAGEPKQWTRWRKQGGEYQILSSGKWVKLKGLATAPFSKNQRLTGGYSYKSYYQVGWFDNASVSYSESNYYFAQNGTFDRGGLSRTTGGTDMGGIKTSGVAQSNNAGSSGTYSAEGYTLQFKYGNGVVSRAYGFFWSGDTKKLVINGTTYSR</sequence>
<feature type="region of interest" description="Disordered" evidence="1">
    <location>
        <begin position="113"/>
        <end position="139"/>
    </location>
</feature>
<evidence type="ECO:0000256" key="1">
    <source>
        <dbReference type="SAM" id="MobiDB-lite"/>
    </source>
</evidence>
<reference evidence="3" key="1">
    <citation type="journal article" date="2019" name="Int. J. Syst. Evol. Microbiol.">
        <title>The Global Catalogue of Microorganisms (GCM) 10K type strain sequencing project: providing services to taxonomists for standard genome sequencing and annotation.</title>
        <authorList>
            <consortium name="The Broad Institute Genomics Platform"/>
            <consortium name="The Broad Institute Genome Sequencing Center for Infectious Disease"/>
            <person name="Wu L."/>
            <person name="Ma J."/>
        </authorList>
    </citation>
    <scope>NUCLEOTIDE SEQUENCE [LARGE SCALE GENOMIC DNA]</scope>
    <source>
        <strain evidence="3">CCTCC AB 2013263</strain>
    </source>
</reference>
<gene>
    <name evidence="2" type="ORF">ACFOPQ_01545</name>
</gene>